<proteinExistence type="predicted"/>
<name>A0A1Y1I8A8_KLENI</name>
<keyword evidence="2" id="KW-1185">Reference proteome</keyword>
<dbReference type="EMBL" id="DF237196">
    <property type="protein sequence ID" value="GAQ85659.1"/>
    <property type="molecule type" value="Genomic_DNA"/>
</dbReference>
<sequence length="259" mass="27971">MEIQVSAGPSPSVSSIWGLGKLVEPVHSASGIVPAKTVSWRHSAQSTAADPDTSSSISWLCVPDGTSFEALGDEIRRIGYDPHVYPPLVRGLRTRRLGRVGKMTMEVDQLGNYLPAVMDEIAKASHNGPIFVEDSATGGLKLAKDIFTEKISDNSSLQTVVGGLYRGYKQYVRDDPSSGEKVSWKRTFGVNRCQQLGQKSLPDAVDFFLRKAASSRELCAAMKAYLDGYFCLPGTAACNTATRARLKACFAHILARGGL</sequence>
<evidence type="ECO:0000313" key="1">
    <source>
        <dbReference type="EMBL" id="GAQ85659.1"/>
    </source>
</evidence>
<dbReference type="AlphaFoldDB" id="A0A1Y1I8A8"/>
<gene>
    <name evidence="1" type="ORF">KFL_002470180</name>
</gene>
<accession>A0A1Y1I8A8</accession>
<organism evidence="1 2">
    <name type="scientific">Klebsormidium nitens</name>
    <name type="common">Green alga</name>
    <name type="synonym">Ulothrix nitens</name>
    <dbReference type="NCBI Taxonomy" id="105231"/>
    <lineage>
        <taxon>Eukaryota</taxon>
        <taxon>Viridiplantae</taxon>
        <taxon>Streptophyta</taxon>
        <taxon>Klebsormidiophyceae</taxon>
        <taxon>Klebsormidiales</taxon>
        <taxon>Klebsormidiaceae</taxon>
        <taxon>Klebsormidium</taxon>
    </lineage>
</organism>
<dbReference type="Proteomes" id="UP000054558">
    <property type="component" value="Unassembled WGS sequence"/>
</dbReference>
<evidence type="ECO:0000313" key="2">
    <source>
        <dbReference type="Proteomes" id="UP000054558"/>
    </source>
</evidence>
<protein>
    <submittedName>
        <fullName evidence="1">Uncharacterized protein</fullName>
    </submittedName>
</protein>
<reference evidence="1 2" key="1">
    <citation type="journal article" date="2014" name="Nat. Commun.">
        <title>Klebsormidium flaccidum genome reveals primary factors for plant terrestrial adaptation.</title>
        <authorList>
            <person name="Hori K."/>
            <person name="Maruyama F."/>
            <person name="Fujisawa T."/>
            <person name="Togashi T."/>
            <person name="Yamamoto N."/>
            <person name="Seo M."/>
            <person name="Sato S."/>
            <person name="Yamada T."/>
            <person name="Mori H."/>
            <person name="Tajima N."/>
            <person name="Moriyama T."/>
            <person name="Ikeuchi M."/>
            <person name="Watanabe M."/>
            <person name="Wada H."/>
            <person name="Kobayashi K."/>
            <person name="Saito M."/>
            <person name="Masuda T."/>
            <person name="Sasaki-Sekimoto Y."/>
            <person name="Mashiguchi K."/>
            <person name="Awai K."/>
            <person name="Shimojima M."/>
            <person name="Masuda S."/>
            <person name="Iwai M."/>
            <person name="Nobusawa T."/>
            <person name="Narise T."/>
            <person name="Kondo S."/>
            <person name="Saito H."/>
            <person name="Sato R."/>
            <person name="Murakawa M."/>
            <person name="Ihara Y."/>
            <person name="Oshima-Yamada Y."/>
            <person name="Ohtaka K."/>
            <person name="Satoh M."/>
            <person name="Sonobe K."/>
            <person name="Ishii M."/>
            <person name="Ohtani R."/>
            <person name="Kanamori-Sato M."/>
            <person name="Honoki R."/>
            <person name="Miyazaki D."/>
            <person name="Mochizuki H."/>
            <person name="Umetsu J."/>
            <person name="Higashi K."/>
            <person name="Shibata D."/>
            <person name="Kamiya Y."/>
            <person name="Sato N."/>
            <person name="Nakamura Y."/>
            <person name="Tabata S."/>
            <person name="Ida S."/>
            <person name="Kurokawa K."/>
            <person name="Ohta H."/>
        </authorList>
    </citation>
    <scope>NUCLEOTIDE SEQUENCE [LARGE SCALE GENOMIC DNA]</scope>
    <source>
        <strain evidence="1 2">NIES-2285</strain>
    </source>
</reference>